<evidence type="ECO:0000313" key="2">
    <source>
        <dbReference type="EMBL" id="PLT31131.1"/>
    </source>
</evidence>
<keyword evidence="3" id="KW-1185">Reference proteome</keyword>
<dbReference type="OrthoDB" id="9790935at2"/>
<dbReference type="RefSeq" id="WP_101640391.1">
    <property type="nucleotide sequence ID" value="NZ_PGUY01000012.1"/>
</dbReference>
<dbReference type="GO" id="GO:0004803">
    <property type="term" value="F:transposase activity"/>
    <property type="evidence" value="ECO:0007669"/>
    <property type="project" value="InterPro"/>
</dbReference>
<dbReference type="InterPro" id="IPR003346">
    <property type="entry name" value="Transposase_20"/>
</dbReference>
<reference evidence="2 3" key="1">
    <citation type="submission" date="2017-11" db="EMBL/GenBank/DDBJ databases">
        <title>Comparitive Functional Genomics of Dry Heat Resistant strains isolated from the Viking Spacecraft.</title>
        <authorList>
            <person name="Seuylemezian A."/>
            <person name="Cooper K."/>
            <person name="Vaishampayan P."/>
        </authorList>
    </citation>
    <scope>NUCLEOTIDE SEQUENCE [LARGE SCALE GENOMIC DNA]</scope>
    <source>
        <strain evidence="2 3">V1-29</strain>
    </source>
</reference>
<feature type="domain" description="Transposase IS116/IS110/IS902 C-terminal" evidence="1">
    <location>
        <begin position="59"/>
        <end position="123"/>
    </location>
</feature>
<evidence type="ECO:0000259" key="1">
    <source>
        <dbReference type="Pfam" id="PF02371"/>
    </source>
</evidence>
<evidence type="ECO:0000313" key="3">
    <source>
        <dbReference type="Proteomes" id="UP000234748"/>
    </source>
</evidence>
<gene>
    <name evidence="2" type="ORF">CUU66_04015</name>
</gene>
<accession>A0A2N5M9U1</accession>
<dbReference type="EMBL" id="PGUY01000012">
    <property type="protein sequence ID" value="PLT31131.1"/>
    <property type="molecule type" value="Genomic_DNA"/>
</dbReference>
<protein>
    <recommendedName>
        <fullName evidence="1">Transposase IS116/IS110/IS902 C-terminal domain-containing protein</fullName>
    </recommendedName>
</protein>
<sequence length="163" mass="18940">MIALFRSCRLQQPISFELNHPLVEENRHCIILFSKEIDDLAKEMGEYRFSNRSPVSEKKILAAIISKIEKINRFCHLKKLVAFAGIDPEIYESDRFKEKVNYVTKIGSSRLRHALYMAARCRLGIFRKPSLLVIRDIVGLQNSTPEKGRPYRFEFSSDFKSGK</sequence>
<name>A0A2N5M9U1_9BACI</name>
<dbReference type="GO" id="GO:0003677">
    <property type="term" value="F:DNA binding"/>
    <property type="evidence" value="ECO:0007669"/>
    <property type="project" value="InterPro"/>
</dbReference>
<dbReference type="AlphaFoldDB" id="A0A2N5M9U1"/>
<proteinExistence type="predicted"/>
<dbReference type="GO" id="GO:0006313">
    <property type="term" value="P:DNA transposition"/>
    <property type="evidence" value="ECO:0007669"/>
    <property type="project" value="InterPro"/>
</dbReference>
<organism evidence="2 3">
    <name type="scientific">Peribacillus deserti</name>
    <dbReference type="NCBI Taxonomy" id="673318"/>
    <lineage>
        <taxon>Bacteria</taxon>
        <taxon>Bacillati</taxon>
        <taxon>Bacillota</taxon>
        <taxon>Bacilli</taxon>
        <taxon>Bacillales</taxon>
        <taxon>Bacillaceae</taxon>
        <taxon>Peribacillus</taxon>
    </lineage>
</organism>
<comment type="caution">
    <text evidence="2">The sequence shown here is derived from an EMBL/GenBank/DDBJ whole genome shotgun (WGS) entry which is preliminary data.</text>
</comment>
<dbReference type="Proteomes" id="UP000234748">
    <property type="component" value="Unassembled WGS sequence"/>
</dbReference>
<dbReference type="Pfam" id="PF02371">
    <property type="entry name" value="Transposase_20"/>
    <property type="match status" value="1"/>
</dbReference>